<dbReference type="EMBL" id="JANAVB010010053">
    <property type="protein sequence ID" value="KAJ6839314.1"/>
    <property type="molecule type" value="Genomic_DNA"/>
</dbReference>
<feature type="region of interest" description="Disordered" evidence="1">
    <location>
        <begin position="248"/>
        <end position="271"/>
    </location>
</feature>
<keyword evidence="2" id="KW-0472">Membrane</keyword>
<feature type="compositionally biased region" description="Polar residues" evidence="1">
    <location>
        <begin position="170"/>
        <end position="181"/>
    </location>
</feature>
<comment type="caution">
    <text evidence="3">The sequence shown here is derived from an EMBL/GenBank/DDBJ whole genome shotgun (WGS) entry which is preliminary data.</text>
</comment>
<dbReference type="AlphaFoldDB" id="A0AAX6HFK0"/>
<reference evidence="3" key="2">
    <citation type="submission" date="2023-04" db="EMBL/GenBank/DDBJ databases">
        <authorList>
            <person name="Bruccoleri R.E."/>
            <person name="Oakeley E.J."/>
            <person name="Faust A.-M."/>
            <person name="Dessus-Babus S."/>
            <person name="Altorfer M."/>
            <person name="Burckhardt D."/>
            <person name="Oertli M."/>
            <person name="Naumann U."/>
            <person name="Petersen F."/>
            <person name="Wong J."/>
        </authorList>
    </citation>
    <scope>NUCLEOTIDE SEQUENCE</scope>
    <source>
        <strain evidence="3">GSM-AAB239-AS_SAM_17_03QT</strain>
        <tissue evidence="3">Leaf</tissue>
    </source>
</reference>
<sequence>MANPSKTHSSGLKYWPKLYKHNYNLVLAAFVFLLCSLSYLVGVHTNHRGVGSSSSDVGSSGAIVIASSPPCHHLPSKPNASALDFGTHHSSADGPANRSIRAFPPCDSKLTEYPVRGRGPVPEIRPRQAHIQGAPLSGEGRAAQVPRAGPGRLQEPARGRPAAGPRGSRTCRTGSWRSRSGTELGACRRGHVPVPRRRDHVPQRRGRLHRRHRPSSTSGTGRSGPPLTLAAGLVASWGAYLLSRDIIACPSPRGTHTRRRSSLRSSGESRR</sequence>
<feature type="transmembrane region" description="Helical" evidence="2">
    <location>
        <begin position="21"/>
        <end position="41"/>
    </location>
</feature>
<keyword evidence="4" id="KW-1185">Reference proteome</keyword>
<evidence type="ECO:0000313" key="4">
    <source>
        <dbReference type="Proteomes" id="UP001140949"/>
    </source>
</evidence>
<proteinExistence type="predicted"/>
<feature type="region of interest" description="Disordered" evidence="1">
    <location>
        <begin position="76"/>
        <end position="104"/>
    </location>
</feature>
<protein>
    <submittedName>
        <fullName evidence="3">Uncharacterized protein</fullName>
    </submittedName>
</protein>
<evidence type="ECO:0000256" key="2">
    <source>
        <dbReference type="SAM" id="Phobius"/>
    </source>
</evidence>
<dbReference type="Proteomes" id="UP001140949">
    <property type="component" value="Unassembled WGS sequence"/>
</dbReference>
<feature type="region of interest" description="Disordered" evidence="1">
    <location>
        <begin position="132"/>
        <end position="227"/>
    </location>
</feature>
<evidence type="ECO:0000256" key="1">
    <source>
        <dbReference type="SAM" id="MobiDB-lite"/>
    </source>
</evidence>
<gene>
    <name evidence="3" type="ORF">M6B38_316935</name>
</gene>
<evidence type="ECO:0000313" key="3">
    <source>
        <dbReference type="EMBL" id="KAJ6839314.1"/>
    </source>
</evidence>
<name>A0AAX6HFK0_IRIPA</name>
<feature type="compositionally biased region" description="Basic residues" evidence="1">
    <location>
        <begin position="188"/>
        <end position="214"/>
    </location>
</feature>
<feature type="compositionally biased region" description="Low complexity" evidence="1">
    <location>
        <begin position="215"/>
        <end position="226"/>
    </location>
</feature>
<accession>A0AAX6HFK0</accession>
<reference evidence="3" key="1">
    <citation type="journal article" date="2023" name="GigaByte">
        <title>Genome assembly of the bearded iris, Iris pallida Lam.</title>
        <authorList>
            <person name="Bruccoleri R.E."/>
            <person name="Oakeley E.J."/>
            <person name="Faust A.M.E."/>
            <person name="Altorfer M."/>
            <person name="Dessus-Babus S."/>
            <person name="Burckhardt D."/>
            <person name="Oertli M."/>
            <person name="Naumann U."/>
            <person name="Petersen F."/>
            <person name="Wong J."/>
        </authorList>
    </citation>
    <scope>NUCLEOTIDE SEQUENCE</scope>
    <source>
        <strain evidence="3">GSM-AAB239-AS_SAM_17_03QT</strain>
    </source>
</reference>
<keyword evidence="2" id="KW-0812">Transmembrane</keyword>
<keyword evidence="2" id="KW-1133">Transmembrane helix</keyword>
<organism evidence="3 4">
    <name type="scientific">Iris pallida</name>
    <name type="common">Sweet iris</name>
    <dbReference type="NCBI Taxonomy" id="29817"/>
    <lineage>
        <taxon>Eukaryota</taxon>
        <taxon>Viridiplantae</taxon>
        <taxon>Streptophyta</taxon>
        <taxon>Embryophyta</taxon>
        <taxon>Tracheophyta</taxon>
        <taxon>Spermatophyta</taxon>
        <taxon>Magnoliopsida</taxon>
        <taxon>Liliopsida</taxon>
        <taxon>Asparagales</taxon>
        <taxon>Iridaceae</taxon>
        <taxon>Iridoideae</taxon>
        <taxon>Irideae</taxon>
        <taxon>Iris</taxon>
    </lineage>
</organism>